<dbReference type="KEGG" id="acry:AC20117_22235"/>
<keyword evidence="3 4" id="KW-0732">Signal</keyword>
<evidence type="ECO:0000256" key="4">
    <source>
        <dbReference type="SAM" id="SignalP"/>
    </source>
</evidence>
<evidence type="ECO:0000313" key="6">
    <source>
        <dbReference type="EMBL" id="SDR30369.1"/>
    </source>
</evidence>
<accession>A0A1H1HYI9</accession>
<dbReference type="PROSITE" id="PS51257">
    <property type="entry name" value="PROKAR_LIPOPROTEIN"/>
    <property type="match status" value="1"/>
</dbReference>
<dbReference type="EMBL" id="FNKH01000003">
    <property type="protein sequence ID" value="SDR30369.1"/>
    <property type="molecule type" value="Genomic_DNA"/>
</dbReference>
<dbReference type="PANTHER" id="PTHR30024:SF47">
    <property type="entry name" value="TAURINE-BINDING PERIPLASMIC PROTEIN"/>
    <property type="match status" value="1"/>
</dbReference>
<sequence>MNKHILPGLATLSIIALTVTACGTADPTADAAGTGEATQKVSVGVTPIAINAPIFLGKEKGFFDEVGIDLNIQTSVGGAAAIPAVVSGSYHFADSNPISLMIAREKGLDIKFVTADGAPTKISGTDTSGVVVPSDSPIQSAADLAGKTVAVNTLANIGDTTIRHLVEEDGGDQTAIKFVEVAFPDAEAAISNKQVDAAWVVEPFLTKAVKNGARVVSYNFVDFDPNLAIDGYFATGDMIRNEPELVEKFQSAINKSMEYAEANPEEVRDIVGTYTAIDAELREEMILNSFPTTFDRDSMQKLGEAALKYGTLTQAPDLDELLP</sequence>
<dbReference type="AlphaFoldDB" id="A0A1H1HYI9"/>
<comment type="subcellular location">
    <subcellularLocation>
        <location evidence="1">Periplasm</location>
    </subcellularLocation>
</comment>
<organism evidence="6 7">
    <name type="scientific">Crystallibacter crystallopoietes</name>
    <dbReference type="NCBI Taxonomy" id="37928"/>
    <lineage>
        <taxon>Bacteria</taxon>
        <taxon>Bacillati</taxon>
        <taxon>Actinomycetota</taxon>
        <taxon>Actinomycetes</taxon>
        <taxon>Micrococcales</taxon>
        <taxon>Micrococcaceae</taxon>
        <taxon>Crystallibacter</taxon>
    </lineage>
</organism>
<dbReference type="Gene3D" id="3.40.190.10">
    <property type="entry name" value="Periplasmic binding protein-like II"/>
    <property type="match status" value="2"/>
</dbReference>
<keyword evidence="7" id="KW-1185">Reference proteome</keyword>
<comment type="similarity">
    <text evidence="2">Belongs to the bacterial solute-binding protein SsuA/TauA family.</text>
</comment>
<evidence type="ECO:0000256" key="1">
    <source>
        <dbReference type="ARBA" id="ARBA00004418"/>
    </source>
</evidence>
<dbReference type="GO" id="GO:0042597">
    <property type="term" value="C:periplasmic space"/>
    <property type="evidence" value="ECO:0007669"/>
    <property type="project" value="UniProtKB-SubCell"/>
</dbReference>
<dbReference type="STRING" id="37928.SAMN04489742_4793"/>
<reference evidence="6 7" key="1">
    <citation type="submission" date="2016-10" db="EMBL/GenBank/DDBJ databases">
        <authorList>
            <person name="de Groot N.N."/>
        </authorList>
    </citation>
    <scope>NUCLEOTIDE SEQUENCE [LARGE SCALE GENOMIC DNA]</scope>
    <source>
        <strain evidence="6 7">DSM 20117</strain>
    </source>
</reference>
<dbReference type="SUPFAM" id="SSF53850">
    <property type="entry name" value="Periplasmic binding protein-like II"/>
    <property type="match status" value="1"/>
</dbReference>
<dbReference type="PANTHER" id="PTHR30024">
    <property type="entry name" value="ALIPHATIC SULFONATES-BINDING PROTEIN-RELATED"/>
    <property type="match status" value="1"/>
</dbReference>
<evidence type="ECO:0000256" key="3">
    <source>
        <dbReference type="ARBA" id="ARBA00022729"/>
    </source>
</evidence>
<dbReference type="InterPro" id="IPR015168">
    <property type="entry name" value="SsuA/THI5"/>
</dbReference>
<feature type="domain" description="SsuA/THI5-like" evidence="5">
    <location>
        <begin position="52"/>
        <end position="266"/>
    </location>
</feature>
<name>A0A1H1HYI9_9MICC</name>
<evidence type="ECO:0000259" key="5">
    <source>
        <dbReference type="Pfam" id="PF09084"/>
    </source>
</evidence>
<protein>
    <submittedName>
        <fullName evidence="6">NitT/TauT family transport system substrate-binding protein</fullName>
    </submittedName>
</protein>
<gene>
    <name evidence="6" type="ORF">SAMN04489742_4793</name>
</gene>
<dbReference type="Pfam" id="PF09084">
    <property type="entry name" value="NMT1"/>
    <property type="match status" value="1"/>
</dbReference>
<proteinExistence type="inferred from homology"/>
<evidence type="ECO:0000256" key="2">
    <source>
        <dbReference type="ARBA" id="ARBA00010742"/>
    </source>
</evidence>
<feature type="signal peptide" evidence="4">
    <location>
        <begin position="1"/>
        <end position="21"/>
    </location>
</feature>
<feature type="chain" id="PRO_5038895081" evidence="4">
    <location>
        <begin position="22"/>
        <end position="323"/>
    </location>
</feature>
<dbReference type="OrthoDB" id="5174711at2"/>
<dbReference type="Proteomes" id="UP000181917">
    <property type="component" value="Unassembled WGS sequence"/>
</dbReference>
<evidence type="ECO:0000313" key="7">
    <source>
        <dbReference type="Proteomes" id="UP000181917"/>
    </source>
</evidence>